<evidence type="ECO:0000313" key="2">
    <source>
        <dbReference type="Proteomes" id="UP000380867"/>
    </source>
</evidence>
<organism evidence="1 2">
    <name type="scientific">Aeromicrobium ginsengisoli</name>
    <dbReference type="NCBI Taxonomy" id="363867"/>
    <lineage>
        <taxon>Bacteria</taxon>
        <taxon>Bacillati</taxon>
        <taxon>Actinomycetota</taxon>
        <taxon>Actinomycetes</taxon>
        <taxon>Propionibacteriales</taxon>
        <taxon>Nocardioidaceae</taxon>
        <taxon>Aeromicrobium</taxon>
    </lineage>
</organism>
<comment type="caution">
    <text evidence="1">The sequence shown here is derived from an EMBL/GenBank/DDBJ whole genome shotgun (WGS) entry which is preliminary data.</text>
</comment>
<evidence type="ECO:0000313" key="1">
    <source>
        <dbReference type="EMBL" id="KAA1395812.1"/>
    </source>
</evidence>
<sequence length="359" mass="38097">MPDLASATLLYLAPRGGTSGVGDHADDFVAAVSPHLGEVVELRHGPPREDGVRDVLRIRRALRTAINERRGRPVIVHAELSGGSLAGLWAAAGVEASVRTATLHDPPRPVWYPFLTKGLARSRYAVHGAHLPLNRLTARMERRLMRHVETFALSAEGVEVMAAAGVGSSQTESHLIVPERPALPPAAERPRAVGLFGHVYRGKGFEHLLAIRRTLDPGIALRVAGRGTADLPHTPGVEILGEVEGEAEDAFFASVRALLLPYERRYVYGSEVFPASSVLMRAVAYRTPSLGSAVGPLTGAARAGATIALDGDGSDIAAAASHLVDDPAALQAATDDLDRFAATQTVESAIAPYLQAWSR</sequence>
<dbReference type="SUPFAM" id="SSF53756">
    <property type="entry name" value="UDP-Glycosyltransferase/glycogen phosphorylase"/>
    <property type="match status" value="1"/>
</dbReference>
<dbReference type="OrthoDB" id="4120491at2"/>
<dbReference type="Proteomes" id="UP000380867">
    <property type="component" value="Unassembled WGS sequence"/>
</dbReference>
<dbReference type="EMBL" id="SDPQ02000003">
    <property type="protein sequence ID" value="KAA1395812.1"/>
    <property type="molecule type" value="Genomic_DNA"/>
</dbReference>
<protein>
    <submittedName>
        <fullName evidence="1">Glycosyltransferase family 4 protein</fullName>
    </submittedName>
</protein>
<accession>A0A5M4FD40</accession>
<dbReference type="RefSeq" id="WP_149690462.1">
    <property type="nucleotide sequence ID" value="NZ_SDPQ02000003.1"/>
</dbReference>
<keyword evidence="2" id="KW-1185">Reference proteome</keyword>
<proteinExistence type="predicted"/>
<dbReference type="Gene3D" id="3.40.50.2000">
    <property type="entry name" value="Glycogen Phosphorylase B"/>
    <property type="match status" value="1"/>
</dbReference>
<dbReference type="GO" id="GO:0016740">
    <property type="term" value="F:transferase activity"/>
    <property type="evidence" value="ECO:0007669"/>
    <property type="project" value="UniProtKB-KW"/>
</dbReference>
<gene>
    <name evidence="1" type="ORF">ESP70_016885</name>
</gene>
<reference evidence="1" key="1">
    <citation type="submission" date="2019-09" db="EMBL/GenBank/DDBJ databases">
        <authorList>
            <person name="Li J."/>
        </authorList>
    </citation>
    <scope>NUCLEOTIDE SEQUENCE [LARGE SCALE GENOMIC DNA]</scope>
    <source>
        <strain evidence="1">JCM 14732</strain>
    </source>
</reference>
<name>A0A5M4FD40_9ACTN</name>
<dbReference type="AlphaFoldDB" id="A0A5M4FD40"/>